<accession>A0A0V1IWZ6</accession>
<reference evidence="2 3" key="1">
    <citation type="submission" date="2015-01" db="EMBL/GenBank/DDBJ databases">
        <title>Evolution of Trichinella species and genotypes.</title>
        <authorList>
            <person name="Korhonen P.K."/>
            <person name="Edoardo P."/>
            <person name="Giuseppe L.R."/>
            <person name="Gasser R.B."/>
        </authorList>
    </citation>
    <scope>NUCLEOTIDE SEQUENCE [LARGE SCALE GENOMIC DNA]</scope>
    <source>
        <strain evidence="2">ISS588</strain>
    </source>
</reference>
<dbReference type="Proteomes" id="UP000054805">
    <property type="component" value="Unassembled WGS sequence"/>
</dbReference>
<organism evidence="2 3">
    <name type="scientific">Trichinella pseudospiralis</name>
    <name type="common">Parasitic roundworm</name>
    <dbReference type="NCBI Taxonomy" id="6337"/>
    <lineage>
        <taxon>Eukaryota</taxon>
        <taxon>Metazoa</taxon>
        <taxon>Ecdysozoa</taxon>
        <taxon>Nematoda</taxon>
        <taxon>Enoplea</taxon>
        <taxon>Dorylaimia</taxon>
        <taxon>Trichinellida</taxon>
        <taxon>Trichinellidae</taxon>
        <taxon>Trichinella</taxon>
    </lineage>
</organism>
<evidence type="ECO:0000313" key="3">
    <source>
        <dbReference type="Proteomes" id="UP000054805"/>
    </source>
</evidence>
<name>A0A0V1IWZ6_TRIPS</name>
<evidence type="ECO:0000313" key="1">
    <source>
        <dbReference type="EMBL" id="KRZ21935.1"/>
    </source>
</evidence>
<protein>
    <submittedName>
        <fullName evidence="2">Uncharacterized protein</fullName>
    </submittedName>
</protein>
<keyword evidence="3" id="KW-1185">Reference proteome</keyword>
<dbReference type="EMBL" id="JYDS01000189">
    <property type="protein sequence ID" value="KRZ21935.1"/>
    <property type="molecule type" value="Genomic_DNA"/>
</dbReference>
<sequence>MDNTIFPLTALHIEGQIDGWIDRYCDDISRKKPLPALDICYQQVLRMYWEGIVDNCDITLN</sequence>
<evidence type="ECO:0000313" key="2">
    <source>
        <dbReference type="EMBL" id="KRZ26773.1"/>
    </source>
</evidence>
<dbReference type="AlphaFoldDB" id="A0A0V1IWZ6"/>
<gene>
    <name evidence="2" type="ORF">T4B_13911</name>
    <name evidence="1" type="ORF">T4B_14569</name>
</gene>
<comment type="caution">
    <text evidence="2">The sequence shown here is derived from an EMBL/GenBank/DDBJ whole genome shotgun (WGS) entry which is preliminary data.</text>
</comment>
<dbReference type="EMBL" id="JYDS01000080">
    <property type="protein sequence ID" value="KRZ26773.1"/>
    <property type="molecule type" value="Genomic_DNA"/>
</dbReference>
<proteinExistence type="predicted"/>